<accession>A0ABP9F002</accession>
<keyword evidence="5 9" id="KW-0997">Cell inner membrane</keyword>
<evidence type="ECO:0000256" key="4">
    <source>
        <dbReference type="ARBA" id="ARBA00022481"/>
    </source>
</evidence>
<proteinExistence type="inferred from homology"/>
<dbReference type="InterPro" id="IPR003413">
    <property type="entry name" value="T2SS_GspI_C"/>
</dbReference>
<evidence type="ECO:0000256" key="6">
    <source>
        <dbReference type="ARBA" id="ARBA00022692"/>
    </source>
</evidence>
<dbReference type="InterPro" id="IPR045584">
    <property type="entry name" value="Pilin-like"/>
</dbReference>
<dbReference type="InterPro" id="IPR010052">
    <property type="entry name" value="T2SS_protein-GspI"/>
</dbReference>
<evidence type="ECO:0000256" key="7">
    <source>
        <dbReference type="ARBA" id="ARBA00022989"/>
    </source>
</evidence>
<keyword evidence="12" id="KW-1185">Reference proteome</keyword>
<keyword evidence="3" id="KW-1003">Cell membrane</keyword>
<reference evidence="12" key="1">
    <citation type="journal article" date="2019" name="Int. J. Syst. Evol. Microbiol.">
        <title>The Global Catalogue of Microorganisms (GCM) 10K type strain sequencing project: providing services to taxonomists for standard genome sequencing and annotation.</title>
        <authorList>
            <consortium name="The Broad Institute Genomics Platform"/>
            <consortium name="The Broad Institute Genome Sequencing Center for Infectious Disease"/>
            <person name="Wu L."/>
            <person name="Ma J."/>
        </authorList>
    </citation>
    <scope>NUCLEOTIDE SEQUENCE [LARGE SCALE GENOMIC DNA]</scope>
    <source>
        <strain evidence="12">JCM 18401</strain>
    </source>
</reference>
<keyword evidence="7" id="KW-1133">Transmembrane helix</keyword>
<evidence type="ECO:0000313" key="12">
    <source>
        <dbReference type="Proteomes" id="UP001499988"/>
    </source>
</evidence>
<comment type="function">
    <text evidence="9">Component of the type II secretion system required for the energy-dependent secretion of extracellular factors such as proteases and toxins from the periplasm.</text>
</comment>
<keyword evidence="4 9" id="KW-0488">Methylation</keyword>
<feature type="domain" description="Type II secretion system protein GspI C-terminal" evidence="10">
    <location>
        <begin position="39"/>
        <end position="118"/>
    </location>
</feature>
<keyword evidence="8" id="KW-0472">Membrane</keyword>
<dbReference type="NCBIfam" id="TIGR01707">
    <property type="entry name" value="gspI"/>
    <property type="match status" value="1"/>
</dbReference>
<comment type="subunit">
    <text evidence="9">Type II secretion is composed of four main components: the outer membrane complex, the inner membrane complex, the cytoplasmic secretion ATPase and the periplasm-spanning pseudopilus.</text>
</comment>
<dbReference type="PROSITE" id="PS00409">
    <property type="entry name" value="PROKAR_NTER_METHYL"/>
    <property type="match status" value="1"/>
</dbReference>
<dbReference type="SUPFAM" id="SSF54523">
    <property type="entry name" value="Pili subunits"/>
    <property type="match status" value="1"/>
</dbReference>
<evidence type="ECO:0000256" key="2">
    <source>
        <dbReference type="ARBA" id="ARBA00008358"/>
    </source>
</evidence>
<comment type="subcellular location">
    <subcellularLocation>
        <location evidence="1 9">Cell inner membrane</location>
        <topology evidence="1 9">Single-pass membrane protein</topology>
    </subcellularLocation>
</comment>
<sequence length="121" mass="13580">MRARGFTLIEVMMALAIFATAALAIINTASIQLNAIPLLQERTLANYVVHNRLVDAQLESPFPDVGTRNGQTELAEQTWYWRQKVVKASDEKLRMIEVSVSLDQTFDNVLAEVQTYVADPN</sequence>
<dbReference type="Pfam" id="PF02501">
    <property type="entry name" value="T2SSI"/>
    <property type="match status" value="1"/>
</dbReference>
<evidence type="ECO:0000313" key="11">
    <source>
        <dbReference type="EMBL" id="GAA4891286.1"/>
    </source>
</evidence>
<evidence type="ECO:0000256" key="3">
    <source>
        <dbReference type="ARBA" id="ARBA00022475"/>
    </source>
</evidence>
<evidence type="ECO:0000256" key="5">
    <source>
        <dbReference type="ARBA" id="ARBA00022519"/>
    </source>
</evidence>
<comment type="caution">
    <text evidence="11">The sequence shown here is derived from an EMBL/GenBank/DDBJ whole genome shotgun (WGS) entry which is preliminary data.</text>
</comment>
<name>A0ABP9F002_9GAMM</name>
<comment type="PTM">
    <text evidence="9">Cleaved by prepilin peptidase.</text>
</comment>
<dbReference type="RefSeq" id="WP_345335801.1">
    <property type="nucleotide sequence ID" value="NZ_BAABJZ010000085.1"/>
</dbReference>
<dbReference type="NCBIfam" id="TIGR02532">
    <property type="entry name" value="IV_pilin_GFxxxE"/>
    <property type="match status" value="1"/>
</dbReference>
<dbReference type="InterPro" id="IPR012902">
    <property type="entry name" value="N_methyl_site"/>
</dbReference>
<dbReference type="PANTHER" id="PTHR38779">
    <property type="entry name" value="TYPE II SECRETION SYSTEM PROTEIN I-RELATED"/>
    <property type="match status" value="1"/>
</dbReference>
<evidence type="ECO:0000256" key="8">
    <source>
        <dbReference type="ARBA" id="ARBA00023136"/>
    </source>
</evidence>
<organism evidence="11 12">
    <name type="scientific">Ferrimonas pelagia</name>
    <dbReference type="NCBI Taxonomy" id="1177826"/>
    <lineage>
        <taxon>Bacteria</taxon>
        <taxon>Pseudomonadati</taxon>
        <taxon>Pseudomonadota</taxon>
        <taxon>Gammaproteobacteria</taxon>
        <taxon>Alteromonadales</taxon>
        <taxon>Ferrimonadaceae</taxon>
        <taxon>Ferrimonas</taxon>
    </lineage>
</organism>
<evidence type="ECO:0000259" key="10">
    <source>
        <dbReference type="Pfam" id="PF02501"/>
    </source>
</evidence>
<evidence type="ECO:0000256" key="9">
    <source>
        <dbReference type="RuleBase" id="RU368030"/>
    </source>
</evidence>
<dbReference type="EMBL" id="BAABJZ010000085">
    <property type="protein sequence ID" value="GAA4891286.1"/>
    <property type="molecule type" value="Genomic_DNA"/>
</dbReference>
<evidence type="ECO:0000256" key="1">
    <source>
        <dbReference type="ARBA" id="ARBA00004377"/>
    </source>
</evidence>
<gene>
    <name evidence="11" type="primary">exeI</name>
    <name evidence="11" type="ORF">GCM10023333_25670</name>
</gene>
<keyword evidence="6" id="KW-0812">Transmembrane</keyword>
<dbReference type="Pfam" id="PF07963">
    <property type="entry name" value="N_methyl"/>
    <property type="match status" value="1"/>
</dbReference>
<dbReference type="PANTHER" id="PTHR38779:SF2">
    <property type="entry name" value="TYPE II SECRETION SYSTEM PROTEIN I-RELATED"/>
    <property type="match status" value="1"/>
</dbReference>
<dbReference type="Proteomes" id="UP001499988">
    <property type="component" value="Unassembled WGS sequence"/>
</dbReference>
<protein>
    <recommendedName>
        <fullName evidence="9">Type II secretion system protein I</fullName>
        <shortName evidence="9">T2SS minor pseudopilin I</shortName>
    </recommendedName>
</protein>
<comment type="similarity">
    <text evidence="2 9">Belongs to the GSP I family.</text>
</comment>
<dbReference type="Gene3D" id="3.30.1300.30">
    <property type="entry name" value="GSPII I/J protein-like"/>
    <property type="match status" value="1"/>
</dbReference>